<accession>X1DB41</accession>
<evidence type="ECO:0000313" key="1">
    <source>
        <dbReference type="EMBL" id="GAH05520.1"/>
    </source>
</evidence>
<dbReference type="AlphaFoldDB" id="X1DB41"/>
<feature type="non-terminal residue" evidence="1">
    <location>
        <position position="109"/>
    </location>
</feature>
<dbReference type="EMBL" id="BART01037064">
    <property type="protein sequence ID" value="GAH05520.1"/>
    <property type="molecule type" value="Genomic_DNA"/>
</dbReference>
<protein>
    <submittedName>
        <fullName evidence="1">Uncharacterized protein</fullName>
    </submittedName>
</protein>
<proteinExistence type="predicted"/>
<name>X1DB41_9ZZZZ</name>
<organism evidence="1">
    <name type="scientific">marine sediment metagenome</name>
    <dbReference type="NCBI Taxonomy" id="412755"/>
    <lineage>
        <taxon>unclassified sequences</taxon>
        <taxon>metagenomes</taxon>
        <taxon>ecological metagenomes</taxon>
    </lineage>
</organism>
<sequence length="109" mass="12125">MPRYPDQNGKIMAGSTDVGDVSFITPTAQFGTTCWPFSLAEHSWQTTASTGTSIGSKGMIVAAKVLGRKSEVEMTIEEITEGEYDVSYTRQRVKSEKTRSRYKVCFDKK</sequence>
<dbReference type="Gene3D" id="3.40.630.10">
    <property type="entry name" value="Zn peptidases"/>
    <property type="match status" value="1"/>
</dbReference>
<reference evidence="1" key="1">
    <citation type="journal article" date="2014" name="Front. Microbiol.">
        <title>High frequency of phylogenetically diverse reductive dehalogenase-homologous genes in deep subseafloor sedimentary metagenomes.</title>
        <authorList>
            <person name="Kawai M."/>
            <person name="Futagami T."/>
            <person name="Toyoda A."/>
            <person name="Takaki Y."/>
            <person name="Nishi S."/>
            <person name="Hori S."/>
            <person name="Arai W."/>
            <person name="Tsubouchi T."/>
            <person name="Morono Y."/>
            <person name="Uchiyama I."/>
            <person name="Ito T."/>
            <person name="Fujiyama A."/>
            <person name="Inagaki F."/>
            <person name="Takami H."/>
        </authorList>
    </citation>
    <scope>NUCLEOTIDE SEQUENCE</scope>
    <source>
        <strain evidence="1">Expedition CK06-06</strain>
    </source>
</reference>
<comment type="caution">
    <text evidence="1">The sequence shown here is derived from an EMBL/GenBank/DDBJ whole genome shotgun (WGS) entry which is preliminary data.</text>
</comment>
<gene>
    <name evidence="1" type="ORF">S01H4_62199</name>
</gene>